<dbReference type="EMBL" id="NIXT01001307">
    <property type="protein sequence ID" value="OXE31356.1"/>
    <property type="molecule type" value="Genomic_DNA"/>
</dbReference>
<name>A0A227J894_VIBPH</name>
<feature type="non-terminal residue" evidence="6">
    <location>
        <position position="148"/>
    </location>
</feature>
<dbReference type="InterPro" id="IPR053967">
    <property type="entry name" value="LlgE_F_G-like_D1"/>
</dbReference>
<evidence type="ECO:0000256" key="3">
    <source>
        <dbReference type="ARBA" id="ARBA00023143"/>
    </source>
</evidence>
<gene>
    <name evidence="6" type="primary">flgG</name>
    <name evidence="6" type="ORF">CA163_18525</name>
</gene>
<reference evidence="6 7" key="1">
    <citation type="journal article" date="2017" name="Appl. Environ. Microbiol.">
        <title>Parallel evolution of two clades of a major Atlantic endemic Vibrio parahaemolyticus pathogen lineage by independent acquisition of related pathogenicity islands.</title>
        <authorList>
            <person name="Xu F."/>
            <person name="Gonzalez-Escalona N."/>
            <person name="Drees K.P."/>
            <person name="Sebra R.P."/>
            <person name="Cooper V.S."/>
            <person name="Jones S.H."/>
            <person name="Whistler C.A."/>
        </authorList>
    </citation>
    <scope>NUCLEOTIDE SEQUENCE [LARGE SCALE GENOMIC DNA]</scope>
    <source>
        <strain evidence="6 7">MAVP-3</strain>
    </source>
</reference>
<feature type="domain" description="Flagellar hook protein FlgE/F/G-like D1" evidence="5">
    <location>
        <begin position="64"/>
        <end position="128"/>
    </location>
</feature>
<feature type="non-terminal residue" evidence="6">
    <location>
        <position position="1"/>
    </location>
</feature>
<evidence type="ECO:0000259" key="5">
    <source>
        <dbReference type="Pfam" id="PF22692"/>
    </source>
</evidence>
<dbReference type="AlphaFoldDB" id="A0A227J894"/>
<dbReference type="PANTHER" id="PTHR30435">
    <property type="entry name" value="FLAGELLAR PROTEIN"/>
    <property type="match status" value="1"/>
</dbReference>
<evidence type="ECO:0000256" key="4">
    <source>
        <dbReference type="RuleBase" id="RU362116"/>
    </source>
</evidence>
<sequence length="148" mass="15724">GYKKSRAVFEDLFYQNINQPGGQSSQNTELPSGLMLGAGSKVVATQKVHTHGNAQTTTNALDMMVEGDGFFQVTLPDGNIGYTRNGQFTLNGEGTLVTSGSGYPVEPEIVIPEDAISITVGTDGEVSVRVRGQQDNQVVGQLTITDFV</sequence>
<evidence type="ECO:0000313" key="7">
    <source>
        <dbReference type="Proteomes" id="UP000214596"/>
    </source>
</evidence>
<protein>
    <submittedName>
        <fullName evidence="6">Flagellar basal body rod protein FlgG</fullName>
    </submittedName>
</protein>
<comment type="similarity">
    <text evidence="2 4">Belongs to the flagella basal body rod proteins family.</text>
</comment>
<evidence type="ECO:0000256" key="2">
    <source>
        <dbReference type="ARBA" id="ARBA00009677"/>
    </source>
</evidence>
<dbReference type="Proteomes" id="UP000214596">
    <property type="component" value="Unassembled WGS sequence"/>
</dbReference>
<evidence type="ECO:0000313" key="6">
    <source>
        <dbReference type="EMBL" id="OXE31356.1"/>
    </source>
</evidence>
<evidence type="ECO:0000256" key="1">
    <source>
        <dbReference type="ARBA" id="ARBA00004117"/>
    </source>
</evidence>
<dbReference type="GO" id="GO:0009425">
    <property type="term" value="C:bacterial-type flagellum basal body"/>
    <property type="evidence" value="ECO:0007669"/>
    <property type="project" value="UniProtKB-SubCell"/>
</dbReference>
<dbReference type="STRING" id="670.ACZ92_12190"/>
<dbReference type="InterPro" id="IPR037925">
    <property type="entry name" value="FlgE/F/G-like"/>
</dbReference>
<dbReference type="InterPro" id="IPR020013">
    <property type="entry name" value="Flagellar_FlgE/F/G"/>
</dbReference>
<organism evidence="6 7">
    <name type="scientific">Vibrio parahaemolyticus</name>
    <dbReference type="NCBI Taxonomy" id="670"/>
    <lineage>
        <taxon>Bacteria</taxon>
        <taxon>Pseudomonadati</taxon>
        <taxon>Pseudomonadota</taxon>
        <taxon>Gammaproteobacteria</taxon>
        <taxon>Vibrionales</taxon>
        <taxon>Vibrionaceae</taxon>
        <taxon>Vibrio</taxon>
    </lineage>
</organism>
<comment type="caution">
    <text evidence="6">The sequence shown here is derived from an EMBL/GenBank/DDBJ whole genome shotgun (WGS) entry which is preliminary data.</text>
</comment>
<keyword evidence="6" id="KW-0969">Cilium</keyword>
<dbReference type="PANTHER" id="PTHR30435:SF19">
    <property type="entry name" value="FLAGELLAR BASAL-BODY ROD PROTEIN FLGG"/>
    <property type="match status" value="1"/>
</dbReference>
<dbReference type="Pfam" id="PF22692">
    <property type="entry name" value="LlgE_F_G_D1"/>
    <property type="match status" value="1"/>
</dbReference>
<keyword evidence="3 4" id="KW-0975">Bacterial flagellum</keyword>
<keyword evidence="6" id="KW-0966">Cell projection</keyword>
<dbReference type="NCBIfam" id="TIGR03506">
    <property type="entry name" value="FlgEFG_subfam"/>
    <property type="match status" value="1"/>
</dbReference>
<dbReference type="SUPFAM" id="SSF117143">
    <property type="entry name" value="Flagellar hook protein flgE"/>
    <property type="match status" value="1"/>
</dbReference>
<comment type="subcellular location">
    <subcellularLocation>
        <location evidence="1 4">Bacterial flagellum basal body</location>
    </subcellularLocation>
</comment>
<accession>A0A227J894</accession>
<dbReference type="GO" id="GO:0071978">
    <property type="term" value="P:bacterial-type flagellum-dependent swarming motility"/>
    <property type="evidence" value="ECO:0007669"/>
    <property type="project" value="TreeGrafter"/>
</dbReference>
<keyword evidence="6" id="KW-0282">Flagellum</keyword>
<proteinExistence type="inferred from homology"/>